<reference evidence="1 2" key="1">
    <citation type="submission" date="2019-09" db="EMBL/GenBank/DDBJ databases">
        <title>A chromosome-level genome assembly of the Chinese tupelo Nyssa sinensis.</title>
        <authorList>
            <person name="Yang X."/>
            <person name="Kang M."/>
            <person name="Yang Y."/>
            <person name="Xiong H."/>
            <person name="Wang M."/>
            <person name="Zhang Z."/>
            <person name="Wang Z."/>
            <person name="Wu H."/>
            <person name="Ma T."/>
            <person name="Liu J."/>
            <person name="Xi Z."/>
        </authorList>
    </citation>
    <scope>NUCLEOTIDE SEQUENCE [LARGE SCALE GENOMIC DNA]</scope>
    <source>
        <strain evidence="1">J267</strain>
        <tissue evidence="1">Leaf</tissue>
    </source>
</reference>
<sequence length="195" mass="22086">MEILQVGAEESEDKLYQQFKNLQRDWDTFKQSNPRTLRRCLTDSNTIIKTLQLLNNSPRDLMSSLQYRRSPSEAVEEILRERRAAIESGKLKGRRLFGGLEGATEMAFEGREEICNDCFDLVQESEVRSVSSYGSHAENVNCESKEEVPSGCCHCCSCSGSSLSGLISMRCNAGYEDEDEYTEVMDLIVNLKSKR</sequence>
<dbReference type="AlphaFoldDB" id="A0A5J5BHE2"/>
<proteinExistence type="predicted"/>
<protein>
    <submittedName>
        <fullName evidence="1">Uncharacterized protein</fullName>
    </submittedName>
</protein>
<dbReference type="OrthoDB" id="1739873at2759"/>
<dbReference type="EMBL" id="CM018035">
    <property type="protein sequence ID" value="KAA8542096.1"/>
    <property type="molecule type" value="Genomic_DNA"/>
</dbReference>
<evidence type="ECO:0000313" key="1">
    <source>
        <dbReference type="EMBL" id="KAA8542096.1"/>
    </source>
</evidence>
<evidence type="ECO:0000313" key="2">
    <source>
        <dbReference type="Proteomes" id="UP000325577"/>
    </source>
</evidence>
<keyword evidence="2" id="KW-1185">Reference proteome</keyword>
<name>A0A5J5BHE2_9ASTE</name>
<organism evidence="1 2">
    <name type="scientific">Nyssa sinensis</name>
    <dbReference type="NCBI Taxonomy" id="561372"/>
    <lineage>
        <taxon>Eukaryota</taxon>
        <taxon>Viridiplantae</taxon>
        <taxon>Streptophyta</taxon>
        <taxon>Embryophyta</taxon>
        <taxon>Tracheophyta</taxon>
        <taxon>Spermatophyta</taxon>
        <taxon>Magnoliopsida</taxon>
        <taxon>eudicotyledons</taxon>
        <taxon>Gunneridae</taxon>
        <taxon>Pentapetalae</taxon>
        <taxon>asterids</taxon>
        <taxon>Cornales</taxon>
        <taxon>Nyssaceae</taxon>
        <taxon>Nyssa</taxon>
    </lineage>
</organism>
<accession>A0A5J5BHE2</accession>
<gene>
    <name evidence="1" type="ORF">F0562_023248</name>
</gene>
<dbReference type="Proteomes" id="UP000325577">
    <property type="component" value="Linkage Group LG12"/>
</dbReference>